<organism evidence="2 3">
    <name type="scientific">Eumeta variegata</name>
    <name type="common">Bagworm moth</name>
    <name type="synonym">Eumeta japonica</name>
    <dbReference type="NCBI Taxonomy" id="151549"/>
    <lineage>
        <taxon>Eukaryota</taxon>
        <taxon>Metazoa</taxon>
        <taxon>Ecdysozoa</taxon>
        <taxon>Arthropoda</taxon>
        <taxon>Hexapoda</taxon>
        <taxon>Insecta</taxon>
        <taxon>Pterygota</taxon>
        <taxon>Neoptera</taxon>
        <taxon>Endopterygota</taxon>
        <taxon>Lepidoptera</taxon>
        <taxon>Glossata</taxon>
        <taxon>Ditrysia</taxon>
        <taxon>Tineoidea</taxon>
        <taxon>Psychidae</taxon>
        <taxon>Oiketicinae</taxon>
        <taxon>Eumeta</taxon>
    </lineage>
</organism>
<feature type="transmembrane region" description="Helical" evidence="1">
    <location>
        <begin position="146"/>
        <end position="172"/>
    </location>
</feature>
<evidence type="ECO:0000313" key="2">
    <source>
        <dbReference type="EMBL" id="GBP74360.1"/>
    </source>
</evidence>
<protein>
    <recommendedName>
        <fullName evidence="4">Gustatory receptor</fullName>
    </recommendedName>
</protein>
<keyword evidence="1" id="KW-1133">Transmembrane helix</keyword>
<accession>A0A4C1YH34</accession>
<feature type="transmembrane region" description="Helical" evidence="1">
    <location>
        <begin position="86"/>
        <end position="107"/>
    </location>
</feature>
<dbReference type="OrthoDB" id="7325570at2759"/>
<reference evidence="2 3" key="1">
    <citation type="journal article" date="2019" name="Commun. Biol.">
        <title>The bagworm genome reveals a unique fibroin gene that provides high tensile strength.</title>
        <authorList>
            <person name="Kono N."/>
            <person name="Nakamura H."/>
            <person name="Ohtoshi R."/>
            <person name="Tomita M."/>
            <person name="Numata K."/>
            <person name="Arakawa K."/>
        </authorList>
    </citation>
    <scope>NUCLEOTIDE SEQUENCE [LARGE SCALE GENOMIC DNA]</scope>
</reference>
<name>A0A4C1YH34_EUMVA</name>
<keyword evidence="1" id="KW-0812">Transmembrane</keyword>
<keyword evidence="1" id="KW-0472">Membrane</keyword>
<evidence type="ECO:0000256" key="1">
    <source>
        <dbReference type="SAM" id="Phobius"/>
    </source>
</evidence>
<comment type="caution">
    <text evidence="2">The sequence shown here is derived from an EMBL/GenBank/DDBJ whole genome shotgun (WGS) entry which is preliminary data.</text>
</comment>
<evidence type="ECO:0008006" key="4">
    <source>
        <dbReference type="Google" id="ProtNLM"/>
    </source>
</evidence>
<sequence>MPDSNEYLLNNAVGEDLQRALRPFDLVRELLFVSKYRIKDNFITPRSRKYYTFSLMILLIFLYAYKDIRHCLSQKCVMITYVMYPVAYATVIAAAAYHSTSAVEIVTRMQGINRKLRVIDSTRRLAKNVLRLCGARYRKMRACGLFAVDAALPLRLLALITTYCIVLLQFAFL</sequence>
<keyword evidence="3" id="KW-1185">Reference proteome</keyword>
<dbReference type="EMBL" id="BGZK01001205">
    <property type="protein sequence ID" value="GBP74360.1"/>
    <property type="molecule type" value="Genomic_DNA"/>
</dbReference>
<gene>
    <name evidence="2" type="ORF">EVAR_51544_1</name>
</gene>
<dbReference type="Proteomes" id="UP000299102">
    <property type="component" value="Unassembled WGS sequence"/>
</dbReference>
<dbReference type="AlphaFoldDB" id="A0A4C1YH34"/>
<proteinExistence type="predicted"/>
<feature type="transmembrane region" description="Helical" evidence="1">
    <location>
        <begin position="50"/>
        <end position="66"/>
    </location>
</feature>
<evidence type="ECO:0000313" key="3">
    <source>
        <dbReference type="Proteomes" id="UP000299102"/>
    </source>
</evidence>